<dbReference type="SUPFAM" id="SSF52499">
    <property type="entry name" value="Isochorismatase-like hydrolases"/>
    <property type="match status" value="1"/>
</dbReference>
<sequence>MDSVVVVIDMQTKLLNVMSDKNLVANSVKFLKIANELGLKIIATEQYKKGLGETDSNIANLINSKIFEKLEFSAFNAIKDEISGFKSVILIGVEAHICVYQTALDLIQNGFGVTLIDECVGSRNERNKELAFLNLKEAKIKSAEMIAFEMIKSAEHTKFKNISNLIK</sequence>
<proteinExistence type="predicted"/>
<dbReference type="InterPro" id="IPR050993">
    <property type="entry name" value="Isochorismatase_domain"/>
</dbReference>
<dbReference type="EMBL" id="VOAP01000013">
    <property type="protein sequence ID" value="TWO20573.1"/>
    <property type="molecule type" value="Genomic_DNA"/>
</dbReference>
<feature type="domain" description="Isochorismatase-like" evidence="1">
    <location>
        <begin position="4"/>
        <end position="136"/>
    </location>
</feature>
<dbReference type="Proteomes" id="UP000321812">
    <property type="component" value="Unassembled WGS sequence"/>
</dbReference>
<evidence type="ECO:0000259" key="1">
    <source>
        <dbReference type="Pfam" id="PF00857"/>
    </source>
</evidence>
<protein>
    <submittedName>
        <fullName evidence="2">Isochorismatase family protein</fullName>
    </submittedName>
</protein>
<dbReference type="Gene3D" id="3.40.50.850">
    <property type="entry name" value="Isochorismatase-like"/>
    <property type="match status" value="1"/>
</dbReference>
<gene>
    <name evidence="2" type="ORF">YZ82_04450</name>
</gene>
<name>A0A562XG45_CAMHY</name>
<dbReference type="InterPro" id="IPR000868">
    <property type="entry name" value="Isochorismatase-like_dom"/>
</dbReference>
<dbReference type="AlphaFoldDB" id="A0A562XG45"/>
<comment type="caution">
    <text evidence="2">The sequence shown here is derived from an EMBL/GenBank/DDBJ whole genome shotgun (WGS) entry which is preliminary data.</text>
</comment>
<reference evidence="2 3" key="1">
    <citation type="submission" date="2019-07" db="EMBL/GenBank/DDBJ databases">
        <title>Rapid identification of Enteric Bacteria from Whole Genome Sequences (WGS) using Average Nucleotide Identity (ANI).</title>
        <authorList>
            <person name="Lane C."/>
        </authorList>
    </citation>
    <scope>NUCLEOTIDE SEQUENCE [LARGE SCALE GENOMIC DNA]</scope>
    <source>
        <strain evidence="2 3">D2411</strain>
    </source>
</reference>
<accession>A0A562XG45</accession>
<evidence type="ECO:0000313" key="2">
    <source>
        <dbReference type="EMBL" id="TWO20573.1"/>
    </source>
</evidence>
<dbReference type="RefSeq" id="WP_104064100.1">
    <property type="nucleotide sequence ID" value="NZ_VOAP01000013.1"/>
</dbReference>
<organism evidence="2 3">
    <name type="scientific">Campylobacter hyointestinalis</name>
    <dbReference type="NCBI Taxonomy" id="198"/>
    <lineage>
        <taxon>Bacteria</taxon>
        <taxon>Pseudomonadati</taxon>
        <taxon>Campylobacterota</taxon>
        <taxon>Epsilonproteobacteria</taxon>
        <taxon>Campylobacterales</taxon>
        <taxon>Campylobacteraceae</taxon>
        <taxon>Campylobacter</taxon>
    </lineage>
</organism>
<dbReference type="PANTHER" id="PTHR14119">
    <property type="entry name" value="HYDROLASE"/>
    <property type="match status" value="1"/>
</dbReference>
<dbReference type="Pfam" id="PF00857">
    <property type="entry name" value="Isochorismatase"/>
    <property type="match status" value="1"/>
</dbReference>
<evidence type="ECO:0000313" key="3">
    <source>
        <dbReference type="Proteomes" id="UP000321812"/>
    </source>
</evidence>
<dbReference type="InterPro" id="IPR036380">
    <property type="entry name" value="Isochorismatase-like_sf"/>
</dbReference>
<dbReference type="PANTHER" id="PTHR14119:SF3">
    <property type="entry name" value="ISOCHORISMATASE DOMAIN-CONTAINING PROTEIN 2"/>
    <property type="match status" value="1"/>
</dbReference>